<dbReference type="Proteomes" id="UP000036166">
    <property type="component" value="Unassembled WGS sequence"/>
</dbReference>
<dbReference type="InterPro" id="IPR007627">
    <property type="entry name" value="RNA_pol_sigma70_r2"/>
</dbReference>
<keyword evidence="3" id="KW-0731">Sigma factor</keyword>
<evidence type="ECO:0000256" key="3">
    <source>
        <dbReference type="ARBA" id="ARBA00023082"/>
    </source>
</evidence>
<dbReference type="PANTHER" id="PTHR43133:SF46">
    <property type="entry name" value="RNA POLYMERASE SIGMA-70 FACTOR ECF SUBFAMILY"/>
    <property type="match status" value="1"/>
</dbReference>
<evidence type="ECO:0000256" key="4">
    <source>
        <dbReference type="ARBA" id="ARBA00023163"/>
    </source>
</evidence>
<evidence type="ECO:0000313" key="7">
    <source>
        <dbReference type="EMBL" id="KMM34471.1"/>
    </source>
</evidence>
<keyword evidence="2" id="KW-0805">Transcription regulation</keyword>
<protein>
    <submittedName>
        <fullName evidence="7">RNA polymerase sigma70 factor</fullName>
    </submittedName>
</protein>
<dbReference type="NCBIfam" id="TIGR02985">
    <property type="entry name" value="Sig70_bacteroi1"/>
    <property type="match status" value="1"/>
</dbReference>
<dbReference type="InterPro" id="IPR013249">
    <property type="entry name" value="RNA_pol_sigma70_r4_t2"/>
</dbReference>
<dbReference type="InterPro" id="IPR039425">
    <property type="entry name" value="RNA_pol_sigma-70-like"/>
</dbReference>
<keyword evidence="4" id="KW-0804">Transcription</keyword>
<dbReference type="GO" id="GO:0003677">
    <property type="term" value="F:DNA binding"/>
    <property type="evidence" value="ECO:0007669"/>
    <property type="project" value="InterPro"/>
</dbReference>
<evidence type="ECO:0000313" key="8">
    <source>
        <dbReference type="Proteomes" id="UP000036166"/>
    </source>
</evidence>
<accession>A0A0J6CE83</accession>
<dbReference type="PANTHER" id="PTHR43133">
    <property type="entry name" value="RNA POLYMERASE ECF-TYPE SIGMA FACTO"/>
    <property type="match status" value="1"/>
</dbReference>
<gene>
    <name evidence="7" type="ORF">ACM15_06815</name>
</gene>
<comment type="similarity">
    <text evidence="1">Belongs to the sigma-70 factor family. ECF subfamily.</text>
</comment>
<evidence type="ECO:0000259" key="5">
    <source>
        <dbReference type="Pfam" id="PF04542"/>
    </source>
</evidence>
<dbReference type="NCBIfam" id="TIGR02937">
    <property type="entry name" value="sigma70-ECF"/>
    <property type="match status" value="1"/>
</dbReference>
<evidence type="ECO:0000256" key="2">
    <source>
        <dbReference type="ARBA" id="ARBA00023015"/>
    </source>
</evidence>
<dbReference type="SUPFAM" id="SSF88659">
    <property type="entry name" value="Sigma3 and sigma4 domains of RNA polymerase sigma factors"/>
    <property type="match status" value="1"/>
</dbReference>
<name>A0A0J6CE83_9BACT</name>
<dbReference type="InterPro" id="IPR013325">
    <property type="entry name" value="RNA_pol_sigma_r2"/>
</dbReference>
<dbReference type="InterPro" id="IPR014284">
    <property type="entry name" value="RNA_pol_sigma-70_dom"/>
</dbReference>
<dbReference type="RefSeq" id="WP_048314880.1">
    <property type="nucleotide sequence ID" value="NZ_LFJV01000017.1"/>
</dbReference>
<comment type="caution">
    <text evidence="7">The sequence shown here is derived from an EMBL/GenBank/DDBJ whole genome shotgun (WGS) entry which is preliminary data.</text>
</comment>
<dbReference type="EMBL" id="LFJV01000017">
    <property type="protein sequence ID" value="KMM34471.1"/>
    <property type="molecule type" value="Genomic_DNA"/>
</dbReference>
<dbReference type="AlphaFoldDB" id="A0A0J6CE83"/>
<dbReference type="GO" id="GO:0006352">
    <property type="term" value="P:DNA-templated transcription initiation"/>
    <property type="evidence" value="ECO:0007669"/>
    <property type="project" value="InterPro"/>
</dbReference>
<dbReference type="Gene3D" id="1.10.1740.10">
    <property type="match status" value="1"/>
</dbReference>
<feature type="domain" description="RNA polymerase sigma-70 region 2" evidence="5">
    <location>
        <begin position="19"/>
        <end position="82"/>
    </location>
</feature>
<sequence length="192" mass="22860">MKIKAFPEQREETRFEDIYLSYFSKMKYFAKEYVISEEDAENIVQDVFVELWENKKMLNMHMNLIAYLFTTIKNKCLNHLRHKLVVQETASKLQEEYTISLRMNLDSLEAFDNNLFSDQDIEKIISRALDTLSEKCRTIFIMSKIEGKKQKEIAQELNISINTIETQMGIAYKKLRIELKDYFPILLFILCL</sequence>
<dbReference type="SUPFAM" id="SSF88946">
    <property type="entry name" value="Sigma2 domain of RNA polymerase sigma factors"/>
    <property type="match status" value="1"/>
</dbReference>
<dbReference type="InterPro" id="IPR013324">
    <property type="entry name" value="RNA_pol_sigma_r3/r4-like"/>
</dbReference>
<organism evidence="7 8">
    <name type="scientific">Parabacteroides goldsteinii</name>
    <dbReference type="NCBI Taxonomy" id="328812"/>
    <lineage>
        <taxon>Bacteria</taxon>
        <taxon>Pseudomonadati</taxon>
        <taxon>Bacteroidota</taxon>
        <taxon>Bacteroidia</taxon>
        <taxon>Bacteroidales</taxon>
        <taxon>Tannerellaceae</taxon>
        <taxon>Parabacteroides</taxon>
    </lineage>
</organism>
<dbReference type="Gene3D" id="1.10.10.10">
    <property type="entry name" value="Winged helix-like DNA-binding domain superfamily/Winged helix DNA-binding domain"/>
    <property type="match status" value="1"/>
</dbReference>
<feature type="domain" description="RNA polymerase sigma factor 70 region 4 type 2" evidence="6">
    <location>
        <begin position="124"/>
        <end position="175"/>
    </location>
</feature>
<dbReference type="PATRIC" id="fig|328812.4.peg.1597"/>
<reference evidence="7 8" key="1">
    <citation type="submission" date="2015-06" db="EMBL/GenBank/DDBJ databases">
        <title>Draft Genome Sequence of Parabacteroides goldsteinii with Putative Novel Metallo-Beta-Lactamases Isolated from a Blood Culture from a Human Patient.</title>
        <authorList>
            <person name="Krogh T.J."/>
            <person name="Agergaard C.N."/>
            <person name="Moller-Jensen J."/>
            <person name="Justesen U.S."/>
        </authorList>
    </citation>
    <scope>NUCLEOTIDE SEQUENCE [LARGE SCALE GENOMIC DNA]</scope>
    <source>
        <strain evidence="7 8">910340</strain>
    </source>
</reference>
<proteinExistence type="inferred from homology"/>
<evidence type="ECO:0000256" key="1">
    <source>
        <dbReference type="ARBA" id="ARBA00010641"/>
    </source>
</evidence>
<dbReference type="CDD" id="cd06171">
    <property type="entry name" value="Sigma70_r4"/>
    <property type="match status" value="1"/>
</dbReference>
<dbReference type="Pfam" id="PF04542">
    <property type="entry name" value="Sigma70_r2"/>
    <property type="match status" value="1"/>
</dbReference>
<evidence type="ECO:0000259" key="6">
    <source>
        <dbReference type="Pfam" id="PF08281"/>
    </source>
</evidence>
<dbReference type="Pfam" id="PF08281">
    <property type="entry name" value="Sigma70_r4_2"/>
    <property type="match status" value="1"/>
</dbReference>
<dbReference type="InterPro" id="IPR014327">
    <property type="entry name" value="RNA_pol_sigma70_bacteroid"/>
</dbReference>
<dbReference type="GO" id="GO:0016987">
    <property type="term" value="F:sigma factor activity"/>
    <property type="evidence" value="ECO:0007669"/>
    <property type="project" value="UniProtKB-KW"/>
</dbReference>
<dbReference type="InterPro" id="IPR036388">
    <property type="entry name" value="WH-like_DNA-bd_sf"/>
</dbReference>